<feature type="region of interest" description="Disordered" evidence="1">
    <location>
        <begin position="33"/>
        <end position="60"/>
    </location>
</feature>
<dbReference type="Proteomes" id="UP001501218">
    <property type="component" value="Unassembled WGS sequence"/>
</dbReference>
<reference evidence="2 3" key="1">
    <citation type="journal article" date="2019" name="Int. J. Syst. Evol. Microbiol.">
        <title>The Global Catalogue of Microorganisms (GCM) 10K type strain sequencing project: providing services to taxonomists for standard genome sequencing and annotation.</title>
        <authorList>
            <consortium name="The Broad Institute Genomics Platform"/>
            <consortium name="The Broad Institute Genome Sequencing Center for Infectious Disease"/>
            <person name="Wu L."/>
            <person name="Ma J."/>
        </authorList>
    </citation>
    <scope>NUCLEOTIDE SEQUENCE [LARGE SCALE GENOMIC DNA]</scope>
    <source>
        <strain evidence="2 3">JCM 16221</strain>
    </source>
</reference>
<evidence type="ECO:0000256" key="1">
    <source>
        <dbReference type="SAM" id="MobiDB-lite"/>
    </source>
</evidence>
<gene>
    <name evidence="2" type="ORF">GCM10009854_01130</name>
</gene>
<evidence type="ECO:0000313" key="3">
    <source>
        <dbReference type="Proteomes" id="UP001501218"/>
    </source>
</evidence>
<organism evidence="2 3">
    <name type="scientific">Saccharopolyspora halophila</name>
    <dbReference type="NCBI Taxonomy" id="405551"/>
    <lineage>
        <taxon>Bacteria</taxon>
        <taxon>Bacillati</taxon>
        <taxon>Actinomycetota</taxon>
        <taxon>Actinomycetes</taxon>
        <taxon>Pseudonocardiales</taxon>
        <taxon>Pseudonocardiaceae</taxon>
        <taxon>Saccharopolyspora</taxon>
    </lineage>
</organism>
<proteinExistence type="predicted"/>
<evidence type="ECO:0000313" key="2">
    <source>
        <dbReference type="EMBL" id="GAA2330119.1"/>
    </source>
</evidence>
<name>A0ABN3FGV6_9PSEU</name>
<dbReference type="EMBL" id="BAAARA010000001">
    <property type="protein sequence ID" value="GAA2330119.1"/>
    <property type="molecule type" value="Genomic_DNA"/>
</dbReference>
<comment type="caution">
    <text evidence="2">The sequence shown here is derived from an EMBL/GenBank/DDBJ whole genome shotgun (WGS) entry which is preliminary data.</text>
</comment>
<evidence type="ECO:0008006" key="4">
    <source>
        <dbReference type="Google" id="ProtNLM"/>
    </source>
</evidence>
<sequence>MTAINTDVLADPDSCREGVRYLTRLAEANHATGTALNKARSESESDWEGSASEAFREQAA</sequence>
<keyword evidence="3" id="KW-1185">Reference proteome</keyword>
<accession>A0ABN3FGV6</accession>
<protein>
    <recommendedName>
        <fullName evidence="4">Antitoxin</fullName>
    </recommendedName>
</protein>